<reference evidence="2" key="1">
    <citation type="submission" date="2024-05" db="EMBL/GenBank/DDBJ databases">
        <title>Planctomycetes of the genus Singulisphaera possess chitinolytic capabilities.</title>
        <authorList>
            <person name="Ivanova A."/>
        </authorList>
    </citation>
    <scope>NUCLEOTIDE SEQUENCE</scope>
    <source>
        <strain evidence="2">Ch08T</strain>
    </source>
</reference>
<dbReference type="InterPro" id="IPR029052">
    <property type="entry name" value="Metallo-depent_PP-like"/>
</dbReference>
<dbReference type="Pfam" id="PF00149">
    <property type="entry name" value="Metallophos"/>
    <property type="match status" value="1"/>
</dbReference>
<dbReference type="AlphaFoldDB" id="A0AAU7CU20"/>
<proteinExistence type="predicted"/>
<dbReference type="RefSeq" id="WP_406701296.1">
    <property type="nucleotide sequence ID" value="NZ_CP155447.1"/>
</dbReference>
<dbReference type="PANTHER" id="PTHR39323">
    <property type="entry name" value="BLR1149 PROTEIN"/>
    <property type="match status" value="1"/>
</dbReference>
<sequence length="253" mass="27112">MRRLEGVIRSDLTPASPGFAGPDGWILAPEGAAVHLAERTAIIADVHLGYEWARASGGDCLPAHSLAETLAKLATLLDRWPIDQLIVAGDLVESPHPCRRTMEDLRGLNRWLDARSVSLVLVPGNHDPRPPAGTPQTREVAGWTIGHGHRPIDALRSISGHIHPVLRAGGVAAPCFLVGLRTMILPAFSPNAAGWNVVAGFPESSRPVEPLRCIAGAGGELLDFGPISTLSVRLNLKEKPQPDRRRERRSGTG</sequence>
<gene>
    <name evidence="2" type="ORF">V5E97_39775</name>
</gene>
<name>A0AAU7CU20_9BACT</name>
<dbReference type="EMBL" id="CP155447">
    <property type="protein sequence ID" value="XBH08435.1"/>
    <property type="molecule type" value="Genomic_DNA"/>
</dbReference>
<evidence type="ECO:0000313" key="2">
    <source>
        <dbReference type="EMBL" id="XBH08435.1"/>
    </source>
</evidence>
<evidence type="ECO:0000259" key="1">
    <source>
        <dbReference type="Pfam" id="PF00149"/>
    </source>
</evidence>
<dbReference type="GO" id="GO:0016787">
    <property type="term" value="F:hydrolase activity"/>
    <property type="evidence" value="ECO:0007669"/>
    <property type="project" value="InterPro"/>
</dbReference>
<feature type="domain" description="Calcineurin-like phosphoesterase" evidence="1">
    <location>
        <begin position="39"/>
        <end position="129"/>
    </location>
</feature>
<organism evidence="2">
    <name type="scientific">Singulisphaera sp. Ch08</name>
    <dbReference type="NCBI Taxonomy" id="3120278"/>
    <lineage>
        <taxon>Bacteria</taxon>
        <taxon>Pseudomonadati</taxon>
        <taxon>Planctomycetota</taxon>
        <taxon>Planctomycetia</taxon>
        <taxon>Isosphaerales</taxon>
        <taxon>Isosphaeraceae</taxon>
        <taxon>Singulisphaera</taxon>
    </lineage>
</organism>
<dbReference type="PANTHER" id="PTHR39323:SF1">
    <property type="entry name" value="BLR1149 PROTEIN"/>
    <property type="match status" value="1"/>
</dbReference>
<accession>A0AAU7CU20</accession>
<dbReference type="Gene3D" id="3.60.21.10">
    <property type="match status" value="1"/>
</dbReference>
<protein>
    <submittedName>
        <fullName evidence="2">Metallophosphoesterase</fullName>
    </submittedName>
</protein>
<dbReference type="InterPro" id="IPR004843">
    <property type="entry name" value="Calcineurin-like_PHP"/>
</dbReference>
<dbReference type="SUPFAM" id="SSF56300">
    <property type="entry name" value="Metallo-dependent phosphatases"/>
    <property type="match status" value="1"/>
</dbReference>